<proteinExistence type="predicted"/>
<dbReference type="InterPro" id="IPR002734">
    <property type="entry name" value="RibDG_C"/>
</dbReference>
<dbReference type="Proteomes" id="UP000590225">
    <property type="component" value="Unassembled WGS sequence"/>
</dbReference>
<evidence type="ECO:0000259" key="1">
    <source>
        <dbReference type="Pfam" id="PF01872"/>
    </source>
</evidence>
<dbReference type="EMBL" id="JACGXP010000004">
    <property type="protein sequence ID" value="MBA8991589.1"/>
    <property type="molecule type" value="Genomic_DNA"/>
</dbReference>
<evidence type="ECO:0000313" key="2">
    <source>
        <dbReference type="EMBL" id="MBA8991589.1"/>
    </source>
</evidence>
<dbReference type="Proteomes" id="UP000573001">
    <property type="component" value="Unassembled WGS sequence"/>
</dbReference>
<dbReference type="PANTHER" id="PTHR38011">
    <property type="entry name" value="DIHYDROFOLATE REDUCTASE FAMILY PROTEIN (AFU_ORTHOLOGUE AFUA_8G06820)"/>
    <property type="match status" value="1"/>
</dbReference>
<dbReference type="Gene3D" id="3.40.430.10">
    <property type="entry name" value="Dihydrofolate Reductase, subunit A"/>
    <property type="match status" value="1"/>
</dbReference>
<evidence type="ECO:0000313" key="3">
    <source>
        <dbReference type="EMBL" id="NUU14254.1"/>
    </source>
</evidence>
<dbReference type="RefSeq" id="WP_175351731.1">
    <property type="nucleotide sequence ID" value="NZ_BAAAWQ010000001.1"/>
</dbReference>
<reference evidence="2 5" key="2">
    <citation type="submission" date="2020-07" db="EMBL/GenBank/DDBJ databases">
        <title>Above-ground endophytic microbial communities from plants in different locations in the United States.</title>
        <authorList>
            <person name="Frank C."/>
        </authorList>
    </citation>
    <scope>NUCLEOTIDE SEQUENCE [LARGE SCALE GENOMIC DNA]</scope>
    <source>
        <strain evidence="2 5">WPL5_2</strain>
    </source>
</reference>
<dbReference type="Pfam" id="PF01872">
    <property type="entry name" value="RibD_C"/>
    <property type="match status" value="1"/>
</dbReference>
<dbReference type="AlphaFoldDB" id="A0AAW3T8Z4"/>
<evidence type="ECO:0000313" key="5">
    <source>
        <dbReference type="Proteomes" id="UP000590225"/>
    </source>
</evidence>
<dbReference type="GO" id="GO:0008703">
    <property type="term" value="F:5-amino-6-(5-phosphoribosylamino)uracil reductase activity"/>
    <property type="evidence" value="ECO:0007669"/>
    <property type="project" value="InterPro"/>
</dbReference>
<dbReference type="PANTHER" id="PTHR38011:SF11">
    <property type="entry name" value="2,5-DIAMINO-6-RIBOSYLAMINO-4(3H)-PYRIMIDINONE 5'-PHOSPHATE REDUCTASE"/>
    <property type="match status" value="1"/>
</dbReference>
<feature type="domain" description="Bacterial bifunctional deaminase-reductase C-terminal" evidence="1">
    <location>
        <begin position="9"/>
        <end position="190"/>
    </location>
</feature>
<dbReference type="InterPro" id="IPR050765">
    <property type="entry name" value="Riboflavin_Biosynth_HTPR"/>
</dbReference>
<reference evidence="3 4" key="1">
    <citation type="submission" date="2020-05" db="EMBL/GenBank/DDBJ databases">
        <title>Genome Sequencing of Type Strains.</title>
        <authorList>
            <person name="Lemaire J.F."/>
            <person name="Inderbitzin P."/>
            <person name="Gregorio O.A."/>
            <person name="Collins S.B."/>
            <person name="Wespe N."/>
            <person name="Knight-Connoni V."/>
        </authorList>
    </citation>
    <scope>NUCLEOTIDE SEQUENCE [LARGE SCALE GENOMIC DNA]</scope>
    <source>
        <strain evidence="3 4">ATCC 19096</strain>
    </source>
</reference>
<accession>A0AAW3T8Z4</accession>
<organism evidence="2 5">
    <name type="scientific">Curtobacterium pusillum</name>
    <dbReference type="NCBI Taxonomy" id="69373"/>
    <lineage>
        <taxon>Bacteria</taxon>
        <taxon>Bacillati</taxon>
        <taxon>Actinomycetota</taxon>
        <taxon>Actinomycetes</taxon>
        <taxon>Micrococcales</taxon>
        <taxon>Microbacteriaceae</taxon>
        <taxon>Curtobacterium</taxon>
    </lineage>
</organism>
<protein>
    <submittedName>
        <fullName evidence="3">Deaminase</fullName>
    </submittedName>
    <submittedName>
        <fullName evidence="2">Dihydrofolate reductase</fullName>
    </submittedName>
</protein>
<dbReference type="InterPro" id="IPR024072">
    <property type="entry name" value="DHFR-like_dom_sf"/>
</dbReference>
<dbReference type="GO" id="GO:0009231">
    <property type="term" value="P:riboflavin biosynthetic process"/>
    <property type="evidence" value="ECO:0007669"/>
    <property type="project" value="InterPro"/>
</dbReference>
<name>A0AAW3T8Z4_9MICO</name>
<evidence type="ECO:0000313" key="4">
    <source>
        <dbReference type="Proteomes" id="UP000573001"/>
    </source>
</evidence>
<keyword evidence="4" id="KW-1185">Reference proteome</keyword>
<dbReference type="EMBL" id="JABMCE010000078">
    <property type="protein sequence ID" value="NUU14254.1"/>
    <property type="molecule type" value="Genomic_DNA"/>
</dbReference>
<gene>
    <name evidence="2" type="ORF">FHW23_002858</name>
    <name evidence="3" type="ORF">HP507_10470</name>
</gene>
<comment type="caution">
    <text evidence="2">The sequence shown here is derived from an EMBL/GenBank/DDBJ whole genome shotgun (WGS) entry which is preliminary data.</text>
</comment>
<sequence>MPARFVYWMNVSLDGFIESRSGQNGDLGGPEWVRIDEQLHRFFNERARAMTMAVEGRVIHDMMDPFWPDARSDESLPDYMREYGEIWTEQRKVLVSRSRTAADHNTTIINEDAITRLAELRAGSEGDIGVGGADLATQLLTAGLLDELMLFTHPAVLGAGRPLFDSPADAIRQPLQLELLEQRSFDSGVVMHRYAITRE</sequence>
<dbReference type="SUPFAM" id="SSF53597">
    <property type="entry name" value="Dihydrofolate reductase-like"/>
    <property type="match status" value="1"/>
</dbReference>